<proteinExistence type="inferred from homology"/>
<evidence type="ECO:0000256" key="4">
    <source>
        <dbReference type="ARBA" id="ARBA00022679"/>
    </source>
</evidence>
<keyword evidence="6 14" id="KW-0418">Kinase</keyword>
<dbReference type="PANTHER" id="PTHR48012">
    <property type="entry name" value="STERILE20-LIKE KINASE, ISOFORM B-RELATED"/>
    <property type="match status" value="1"/>
</dbReference>
<dbReference type="CDD" id="cd06609">
    <property type="entry name" value="STKc_MST3_like"/>
    <property type="match status" value="1"/>
</dbReference>
<gene>
    <name evidence="14" type="ORF">M0813_19710</name>
</gene>
<dbReference type="SMART" id="SM00220">
    <property type="entry name" value="S_TKc"/>
    <property type="match status" value="1"/>
</dbReference>
<evidence type="ECO:0000259" key="13">
    <source>
        <dbReference type="PROSITE" id="PS50011"/>
    </source>
</evidence>
<feature type="compositionally biased region" description="Low complexity" evidence="12">
    <location>
        <begin position="353"/>
        <end position="374"/>
    </location>
</feature>
<dbReference type="PANTHER" id="PTHR48012:SF10">
    <property type="entry name" value="FI20177P1"/>
    <property type="match status" value="1"/>
</dbReference>
<comment type="similarity">
    <text evidence="1">Belongs to the protein kinase superfamily. STE Ser/Thr protein kinase family. STE20 subfamily.</text>
</comment>
<evidence type="ECO:0000256" key="2">
    <source>
        <dbReference type="ARBA" id="ARBA00012513"/>
    </source>
</evidence>
<keyword evidence="7 10" id="KW-0067">ATP-binding</keyword>
<reference evidence="14" key="1">
    <citation type="submission" date="2022-08" db="EMBL/GenBank/DDBJ databases">
        <title>Novel sulfate-reducing endosymbionts in the free-living metamonad Anaeramoeba.</title>
        <authorList>
            <person name="Jerlstrom-Hultqvist J."/>
            <person name="Cepicka I."/>
            <person name="Gallot-Lavallee L."/>
            <person name="Salas-Leiva D."/>
            <person name="Curtis B.A."/>
            <person name="Zahonova K."/>
            <person name="Pipaliya S."/>
            <person name="Dacks J."/>
            <person name="Roger A.J."/>
        </authorList>
    </citation>
    <scope>NUCLEOTIDE SEQUENCE</scope>
    <source>
        <strain evidence="14">Schooner1</strain>
    </source>
</reference>
<accession>A0ABQ8YN86</accession>
<keyword evidence="4" id="KW-0808">Transferase</keyword>
<sequence length="696" mass="79021">MNEQNDPEKIFVRQERVGKGNFGEVFKGINKLTGQTVAIKIINLEDAEDEIEDIKKEMAILKQCVSPHITQYHGSYLRDENLWMIMEFMGGGSVQDLLKPGALQEVYISVILKQLLLGLDYLHTQGKIHRDIKAANVLLSSSGEVKIADFGVSGQLSASVNKRQSFVGTPFWMAPEIIKKIPYDEKADIWSLGITAYEMAKGEPPFADVHPVRVLFMIAKNDPPKLEGKYSKNLKNFVSLCLQKDPKLRPSAKELLKHRLFKNVKKTSILTEVIEKYQHWKANHGSSETSSSSGSETDSGSDGQVQWNFNTISKSDKTEFENTQEKENKDLQGKEKQLKDDSRSESNSDRSKSSSSSVSTSSVSSVSSSDNNSVKQIINNSMTNSVNKSFSESESSSSSSVKSTNIINSVHENNQEDQWVEEIPNNKKNQLIGNNHDNLNNNTQIKDKKTNFFGGALRDAFTEIKQQNKEPQMVKMLDTIWSKLNACEKLQPGISLKIFSTAVYRYDDLNRPINADENKQDNKINSTVNQQLETPNSNNNDSKKENKENENEDGDGDENEDRNVKKNNENEKYKDNKSKNQNQKNSKKENENEKENEKKQKKKNNKSNKNKKKKKKKNKNKKKKNKKKKKSSNSESESESEKNKAQPENKPKKGLFGKFGSKKSKKKAPPKKKKNIKKNNKKKNAKEKKKKKVKKK</sequence>
<feature type="compositionally biased region" description="Basic and acidic residues" evidence="12">
    <location>
        <begin position="561"/>
        <end position="578"/>
    </location>
</feature>
<dbReference type="InterPro" id="IPR017441">
    <property type="entry name" value="Protein_kinase_ATP_BS"/>
</dbReference>
<dbReference type="PROSITE" id="PS50011">
    <property type="entry name" value="PROTEIN_KINASE_DOM"/>
    <property type="match status" value="1"/>
</dbReference>
<feature type="domain" description="Protein kinase" evidence="13">
    <location>
        <begin position="11"/>
        <end position="261"/>
    </location>
</feature>
<keyword evidence="3" id="KW-0723">Serine/threonine-protein kinase</keyword>
<feature type="region of interest" description="Disordered" evidence="12">
    <location>
        <begin position="512"/>
        <end position="696"/>
    </location>
</feature>
<keyword evidence="5 10" id="KW-0547">Nucleotide-binding</keyword>
<dbReference type="Gene3D" id="3.30.200.20">
    <property type="entry name" value="Phosphorylase Kinase, domain 1"/>
    <property type="match status" value="1"/>
</dbReference>
<dbReference type="Gene3D" id="1.10.510.10">
    <property type="entry name" value="Transferase(Phosphotransferase) domain 1"/>
    <property type="match status" value="1"/>
</dbReference>
<dbReference type="GO" id="GO:0016301">
    <property type="term" value="F:kinase activity"/>
    <property type="evidence" value="ECO:0007669"/>
    <property type="project" value="UniProtKB-KW"/>
</dbReference>
<feature type="compositionally biased region" description="Basic and acidic residues" evidence="12">
    <location>
        <begin position="512"/>
        <end position="522"/>
    </location>
</feature>
<feature type="compositionally biased region" description="Basic and acidic residues" evidence="12">
    <location>
        <begin position="314"/>
        <end position="352"/>
    </location>
</feature>
<evidence type="ECO:0000256" key="5">
    <source>
        <dbReference type="ARBA" id="ARBA00022741"/>
    </source>
</evidence>
<evidence type="ECO:0000256" key="12">
    <source>
        <dbReference type="SAM" id="MobiDB-lite"/>
    </source>
</evidence>
<feature type="compositionally biased region" description="Polar residues" evidence="12">
    <location>
        <begin position="523"/>
        <end position="535"/>
    </location>
</feature>
<name>A0ABQ8YN86_9EUKA</name>
<evidence type="ECO:0000256" key="10">
    <source>
        <dbReference type="PROSITE-ProRule" id="PRU10141"/>
    </source>
</evidence>
<evidence type="ECO:0000256" key="1">
    <source>
        <dbReference type="ARBA" id="ARBA00008874"/>
    </source>
</evidence>
<evidence type="ECO:0000313" key="14">
    <source>
        <dbReference type="EMBL" id="KAJ6245950.1"/>
    </source>
</evidence>
<comment type="catalytic activity">
    <reaction evidence="9">
        <text>L-seryl-[protein] + ATP = O-phospho-L-seryl-[protein] + ADP + H(+)</text>
        <dbReference type="Rhea" id="RHEA:17989"/>
        <dbReference type="Rhea" id="RHEA-COMP:9863"/>
        <dbReference type="Rhea" id="RHEA-COMP:11604"/>
        <dbReference type="ChEBI" id="CHEBI:15378"/>
        <dbReference type="ChEBI" id="CHEBI:29999"/>
        <dbReference type="ChEBI" id="CHEBI:30616"/>
        <dbReference type="ChEBI" id="CHEBI:83421"/>
        <dbReference type="ChEBI" id="CHEBI:456216"/>
        <dbReference type="EC" id="2.7.11.1"/>
    </reaction>
</comment>
<evidence type="ECO:0000256" key="7">
    <source>
        <dbReference type="ARBA" id="ARBA00022840"/>
    </source>
</evidence>
<feature type="region of interest" description="Disordered" evidence="12">
    <location>
        <begin position="281"/>
        <end position="374"/>
    </location>
</feature>
<feature type="compositionally biased region" description="Basic and acidic residues" evidence="12">
    <location>
        <begin position="586"/>
        <end position="598"/>
    </location>
</feature>
<dbReference type="InterPro" id="IPR011009">
    <property type="entry name" value="Kinase-like_dom_sf"/>
</dbReference>
<dbReference type="EC" id="2.7.11.1" evidence="2"/>
<evidence type="ECO:0000256" key="11">
    <source>
        <dbReference type="SAM" id="Coils"/>
    </source>
</evidence>
<keyword evidence="15" id="KW-1185">Reference proteome</keyword>
<feature type="compositionally biased region" description="Polar residues" evidence="12">
    <location>
        <begin position="304"/>
        <end position="313"/>
    </location>
</feature>
<feature type="compositionally biased region" description="Low complexity" evidence="12">
    <location>
        <begin position="285"/>
        <end position="303"/>
    </location>
</feature>
<feature type="coiled-coil region" evidence="11">
    <location>
        <begin position="37"/>
        <end position="64"/>
    </location>
</feature>
<evidence type="ECO:0000256" key="6">
    <source>
        <dbReference type="ARBA" id="ARBA00022777"/>
    </source>
</evidence>
<feature type="compositionally biased region" description="Basic residues" evidence="12">
    <location>
        <begin position="599"/>
        <end position="631"/>
    </location>
</feature>
<dbReference type="Proteomes" id="UP001150062">
    <property type="component" value="Unassembled WGS sequence"/>
</dbReference>
<dbReference type="Pfam" id="PF00069">
    <property type="entry name" value="Pkinase"/>
    <property type="match status" value="1"/>
</dbReference>
<keyword evidence="11" id="KW-0175">Coiled coil</keyword>
<evidence type="ECO:0000313" key="15">
    <source>
        <dbReference type="Proteomes" id="UP001150062"/>
    </source>
</evidence>
<dbReference type="EMBL" id="JAOAOG010000140">
    <property type="protein sequence ID" value="KAJ6245950.1"/>
    <property type="molecule type" value="Genomic_DNA"/>
</dbReference>
<evidence type="ECO:0000256" key="3">
    <source>
        <dbReference type="ARBA" id="ARBA00022527"/>
    </source>
</evidence>
<feature type="compositionally biased region" description="Basic residues" evidence="12">
    <location>
        <begin position="652"/>
        <end position="696"/>
    </location>
</feature>
<feature type="binding site" evidence="10">
    <location>
        <position position="40"/>
    </location>
    <ligand>
        <name>ATP</name>
        <dbReference type="ChEBI" id="CHEBI:30616"/>
    </ligand>
</feature>
<dbReference type="InterPro" id="IPR050629">
    <property type="entry name" value="STE20/SPS1-PAK"/>
</dbReference>
<dbReference type="InterPro" id="IPR000719">
    <property type="entry name" value="Prot_kinase_dom"/>
</dbReference>
<comment type="caution">
    <text evidence="14">The sequence shown here is derived from an EMBL/GenBank/DDBJ whole genome shotgun (WGS) entry which is preliminary data.</text>
</comment>
<feature type="compositionally biased region" description="Basic and acidic residues" evidence="12">
    <location>
        <begin position="639"/>
        <end position="651"/>
    </location>
</feature>
<evidence type="ECO:0000256" key="8">
    <source>
        <dbReference type="ARBA" id="ARBA00047899"/>
    </source>
</evidence>
<dbReference type="PROSITE" id="PS00107">
    <property type="entry name" value="PROTEIN_KINASE_ATP"/>
    <property type="match status" value="1"/>
</dbReference>
<protein>
    <recommendedName>
        <fullName evidence="2">non-specific serine/threonine protein kinase</fullName>
        <ecNumber evidence="2">2.7.11.1</ecNumber>
    </recommendedName>
</protein>
<dbReference type="SUPFAM" id="SSF56112">
    <property type="entry name" value="Protein kinase-like (PK-like)"/>
    <property type="match status" value="1"/>
</dbReference>
<organism evidence="14 15">
    <name type="scientific">Anaeramoeba flamelloides</name>
    <dbReference type="NCBI Taxonomy" id="1746091"/>
    <lineage>
        <taxon>Eukaryota</taxon>
        <taxon>Metamonada</taxon>
        <taxon>Anaeramoebidae</taxon>
        <taxon>Anaeramoeba</taxon>
    </lineage>
</organism>
<evidence type="ECO:0000256" key="9">
    <source>
        <dbReference type="ARBA" id="ARBA00048679"/>
    </source>
</evidence>
<feature type="compositionally biased region" description="Acidic residues" evidence="12">
    <location>
        <begin position="550"/>
        <end position="560"/>
    </location>
</feature>
<comment type="catalytic activity">
    <reaction evidence="8">
        <text>L-threonyl-[protein] + ATP = O-phospho-L-threonyl-[protein] + ADP + H(+)</text>
        <dbReference type="Rhea" id="RHEA:46608"/>
        <dbReference type="Rhea" id="RHEA-COMP:11060"/>
        <dbReference type="Rhea" id="RHEA-COMP:11605"/>
        <dbReference type="ChEBI" id="CHEBI:15378"/>
        <dbReference type="ChEBI" id="CHEBI:30013"/>
        <dbReference type="ChEBI" id="CHEBI:30616"/>
        <dbReference type="ChEBI" id="CHEBI:61977"/>
        <dbReference type="ChEBI" id="CHEBI:456216"/>
        <dbReference type="EC" id="2.7.11.1"/>
    </reaction>
</comment>